<dbReference type="PANTHER" id="PTHR42905:SF16">
    <property type="entry name" value="CARBOXYPHOSPHONOENOLPYRUVATE PHOSPHONOMUTASE-LIKE PROTEIN (AFU_ORTHOLOGUE AFUA_5G07230)"/>
    <property type="match status" value="1"/>
</dbReference>
<reference evidence="1 2" key="1">
    <citation type="submission" date="2023-05" db="EMBL/GenBank/DDBJ databases">
        <title>Lithophilousrod everest ZFBP1038 complete genpme.</title>
        <authorList>
            <person name="Tian M."/>
        </authorList>
    </citation>
    <scope>NUCLEOTIDE SEQUENCE [LARGE SCALE GENOMIC DNA]</scope>
    <source>
        <strain evidence="1 2">ZFBP1038</strain>
    </source>
</reference>
<dbReference type="InterPro" id="IPR015813">
    <property type="entry name" value="Pyrv/PenolPyrv_kinase-like_dom"/>
</dbReference>
<dbReference type="SUPFAM" id="SSF51621">
    <property type="entry name" value="Phosphoenolpyruvate/pyruvate domain"/>
    <property type="match status" value="1"/>
</dbReference>
<accession>A0ABY8QU38</accession>
<dbReference type="InterPro" id="IPR039556">
    <property type="entry name" value="ICL/PEPM"/>
</dbReference>
<dbReference type="Proteomes" id="UP001209083">
    <property type="component" value="Chromosome"/>
</dbReference>
<sequence>MNSAAQHARVERFRELHRPGKPLLLPNAWDAASARTLAGSGFQAIGTTSYGVALSAGKPDADGQTRAETLSLARTLARLDVLATVDIEAGFSDDAEAVADLAGELARLGIAGINIEDGAGDGGLRNLDLAAAKIRAIKEAVPQLFVNARTDSYWLAGGDGDLDETLKRCRAYRDAGADGVFVPLLGGLDAIREVTSSIDAPLNVLHQPDGPRTAELAAAGVARISSGSHLFRTAMAAMTDAMAAIGRGDVS</sequence>
<keyword evidence="2" id="KW-1185">Reference proteome</keyword>
<dbReference type="GO" id="GO:0016829">
    <property type="term" value="F:lyase activity"/>
    <property type="evidence" value="ECO:0007669"/>
    <property type="project" value="UniProtKB-KW"/>
</dbReference>
<dbReference type="RefSeq" id="WP_349638737.1">
    <property type="nucleotide sequence ID" value="NZ_CP090958.1"/>
</dbReference>
<dbReference type="Gene3D" id="3.20.20.60">
    <property type="entry name" value="Phosphoenolpyruvate-binding domains"/>
    <property type="match status" value="1"/>
</dbReference>
<organism evidence="1 2">
    <name type="scientific">Saxibacter everestensis</name>
    <dbReference type="NCBI Taxonomy" id="2909229"/>
    <lineage>
        <taxon>Bacteria</taxon>
        <taxon>Bacillati</taxon>
        <taxon>Actinomycetota</taxon>
        <taxon>Actinomycetes</taxon>
        <taxon>Micrococcales</taxon>
        <taxon>Brevibacteriaceae</taxon>
        <taxon>Saxibacter</taxon>
    </lineage>
</organism>
<dbReference type="InterPro" id="IPR040442">
    <property type="entry name" value="Pyrv_kinase-like_dom_sf"/>
</dbReference>
<name>A0ABY8QU38_9MICO</name>
<gene>
    <name evidence="1" type="ORF">LWF01_17935</name>
</gene>
<dbReference type="Pfam" id="PF13714">
    <property type="entry name" value="PEP_mutase"/>
    <property type="match status" value="1"/>
</dbReference>
<dbReference type="PANTHER" id="PTHR42905">
    <property type="entry name" value="PHOSPHOENOLPYRUVATE CARBOXYLASE"/>
    <property type="match status" value="1"/>
</dbReference>
<proteinExistence type="predicted"/>
<evidence type="ECO:0000313" key="2">
    <source>
        <dbReference type="Proteomes" id="UP001209083"/>
    </source>
</evidence>
<protein>
    <submittedName>
        <fullName evidence="1">Isocitrate lyase/phosphoenolpyruvate mutase family protein</fullName>
    </submittedName>
</protein>
<evidence type="ECO:0000313" key="1">
    <source>
        <dbReference type="EMBL" id="WGW11941.1"/>
    </source>
</evidence>
<dbReference type="CDD" id="cd00377">
    <property type="entry name" value="ICL_PEPM"/>
    <property type="match status" value="1"/>
</dbReference>
<keyword evidence="1" id="KW-0456">Lyase</keyword>
<dbReference type="EMBL" id="CP090958">
    <property type="protein sequence ID" value="WGW11941.1"/>
    <property type="molecule type" value="Genomic_DNA"/>
</dbReference>